<accession>A0A1I9G697</accession>
<evidence type="ECO:0000256" key="1">
    <source>
        <dbReference type="SAM" id="Phobius"/>
    </source>
</evidence>
<protein>
    <submittedName>
        <fullName evidence="2">Bm8147</fullName>
    </submittedName>
</protein>
<sequence>MKVLPFLVFTFGFLSHLHLMLAYYLLMTLDRSLLPPTSFLGRICFGQGVILVLSLSKVLAEEEGYFPFQVTADLLESRVSALGRLKTAALKSPGWPRTFCVDQAILDPEICLLSAGINDLDGLELTAVHLPLPPEHWDERHTPLCPAKVTLNMSLACQKRASDPSIDGYESPCGCWELNSEPLEEQTVLLTAEPFLQPWFGFLRQFLSWLPWNSHCGPGCSQTHRDLAASASWC</sequence>
<dbReference type="EMBL" id="LN855500">
    <property type="protein sequence ID" value="CDQ06490.1"/>
    <property type="molecule type" value="Genomic_DNA"/>
</dbReference>
<dbReference type="AlphaFoldDB" id="A0A1I9G697"/>
<keyword evidence="1" id="KW-1133">Transmembrane helix</keyword>
<organism evidence="2">
    <name type="scientific">Brugia malayi</name>
    <name type="common">Filarial nematode worm</name>
    <dbReference type="NCBI Taxonomy" id="6279"/>
    <lineage>
        <taxon>Eukaryota</taxon>
        <taxon>Metazoa</taxon>
        <taxon>Ecdysozoa</taxon>
        <taxon>Nematoda</taxon>
        <taxon>Chromadorea</taxon>
        <taxon>Rhabditida</taxon>
        <taxon>Spirurina</taxon>
        <taxon>Spiruromorpha</taxon>
        <taxon>Filarioidea</taxon>
        <taxon>Onchocercidae</taxon>
        <taxon>Brugia</taxon>
    </lineage>
</organism>
<reference evidence="2" key="2">
    <citation type="submission" date="2012-12" db="EMBL/GenBank/DDBJ databases">
        <authorList>
            <consortium name="WormBase Consortium"/>
            <person name="Ghedin E."/>
            <person name="Paulini M."/>
        </authorList>
    </citation>
    <scope>NUCLEOTIDE SEQUENCE</scope>
    <source>
        <strain evidence="2">FR3</strain>
    </source>
</reference>
<name>A0A1I9G697_BRUMA</name>
<feature type="transmembrane region" description="Helical" evidence="1">
    <location>
        <begin position="6"/>
        <end position="27"/>
    </location>
</feature>
<evidence type="ECO:0000313" key="2">
    <source>
        <dbReference type="EMBL" id="CDQ06490.1"/>
    </source>
</evidence>
<reference evidence="2" key="1">
    <citation type="journal article" date="2007" name="Science">
        <title>Draft genome of the filarial nematode parasite Brugia malayi.</title>
        <authorList>
            <person name="Ghedin E."/>
            <person name="Wang S."/>
            <person name="Spiro D."/>
            <person name="Caler E."/>
            <person name="Zhao Q."/>
            <person name="Crabtree J."/>
            <person name="Allen J.E."/>
            <person name="Delcher A.L."/>
            <person name="Guiliano D.B."/>
            <person name="Miranda-Saavedra D."/>
            <person name="Angiuoli S.V."/>
            <person name="Creasy T."/>
            <person name="Amedeo P."/>
            <person name="Haas B."/>
            <person name="El-Sayed N.M."/>
            <person name="Wortman J.R."/>
            <person name="Feldblyum T."/>
            <person name="Tallon L."/>
            <person name="Schatz M."/>
            <person name="Shumway M."/>
            <person name="Koo H."/>
            <person name="Salzberg S.L."/>
            <person name="Schobel S."/>
            <person name="Pertea M."/>
            <person name="Pop M."/>
            <person name="White O."/>
            <person name="Barton G.J."/>
            <person name="Carlow C.K."/>
            <person name="Crawford M.J."/>
            <person name="Daub J."/>
            <person name="Dimmic M.W."/>
            <person name="Estes C.F."/>
            <person name="Foster J.M."/>
            <person name="Ganatra M."/>
            <person name="Gregory W.F."/>
            <person name="Johnson N.M."/>
            <person name="Jin J."/>
            <person name="Komuniecki R."/>
            <person name="Korf I."/>
            <person name="Kumar S."/>
            <person name="Laney S."/>
            <person name="Li B.W."/>
            <person name="Li W."/>
            <person name="Lindblom T.H."/>
            <person name="Lustigman S."/>
            <person name="Ma D."/>
            <person name="Maina C.V."/>
            <person name="Martin D.M."/>
            <person name="McCarter J.P."/>
            <person name="McReynolds L."/>
            <person name="Mitreva M."/>
            <person name="Nutman T.B."/>
            <person name="Parkinson J."/>
            <person name="Peregrin-Alvarez J.M."/>
            <person name="Poole C."/>
            <person name="Ren Q."/>
            <person name="Saunders L."/>
            <person name="Sluder A.E."/>
            <person name="Smith K."/>
            <person name="Stanke M."/>
            <person name="Unnasch T.R."/>
            <person name="Ware J."/>
            <person name="Wei A.D."/>
            <person name="Weil G."/>
            <person name="Williams D.J."/>
            <person name="Zhang Y."/>
            <person name="Williams S.A."/>
            <person name="Fraser-Liggett C."/>
            <person name="Slatko B."/>
            <person name="Blaxter M.L."/>
            <person name="Scott A.L."/>
        </authorList>
    </citation>
    <scope>NUCLEOTIDE SEQUENCE</scope>
    <source>
        <strain evidence="2">FR3</strain>
    </source>
</reference>
<keyword evidence="1" id="KW-0812">Transmembrane</keyword>
<proteinExistence type="predicted"/>
<gene>
    <name evidence="2" type="primary">Bm8147</name>
    <name evidence="2" type="ORF">BM_Bm8147</name>
</gene>
<keyword evidence="1" id="KW-0472">Membrane</keyword>